<dbReference type="Proteomes" id="UP000177042">
    <property type="component" value="Unassembled WGS sequence"/>
</dbReference>
<sequence>MANNKPVGAVIGLDILEKLQLETVLRKALKEYKAGKTKKYRYKRRYGRTPQGNRRDGLIKNA</sequence>
<comment type="caution">
    <text evidence="1">The sequence shown here is derived from an EMBL/GenBank/DDBJ whole genome shotgun (WGS) entry which is preliminary data.</text>
</comment>
<name>A0A1F5J9S2_9BACT</name>
<proteinExistence type="predicted"/>
<gene>
    <name evidence="1" type="ORF">A3C26_02475</name>
</gene>
<organism evidence="1 2">
    <name type="scientific">Candidatus Daviesbacteria bacterium RIFCSPHIGHO2_02_FULL_39_12</name>
    <dbReference type="NCBI Taxonomy" id="1797770"/>
    <lineage>
        <taxon>Bacteria</taxon>
        <taxon>Candidatus Daviesiibacteriota</taxon>
    </lineage>
</organism>
<protein>
    <submittedName>
        <fullName evidence="1">Uncharacterized protein</fullName>
    </submittedName>
</protein>
<reference evidence="1 2" key="1">
    <citation type="journal article" date="2016" name="Nat. Commun.">
        <title>Thousands of microbial genomes shed light on interconnected biogeochemical processes in an aquifer system.</title>
        <authorList>
            <person name="Anantharaman K."/>
            <person name="Brown C.T."/>
            <person name="Hug L.A."/>
            <person name="Sharon I."/>
            <person name="Castelle C.J."/>
            <person name="Probst A.J."/>
            <person name="Thomas B.C."/>
            <person name="Singh A."/>
            <person name="Wilkins M.J."/>
            <person name="Karaoz U."/>
            <person name="Brodie E.L."/>
            <person name="Williams K.H."/>
            <person name="Hubbard S.S."/>
            <person name="Banfield J.F."/>
        </authorList>
    </citation>
    <scope>NUCLEOTIDE SEQUENCE [LARGE SCALE GENOMIC DNA]</scope>
</reference>
<evidence type="ECO:0000313" key="1">
    <source>
        <dbReference type="EMBL" id="OGE25397.1"/>
    </source>
</evidence>
<accession>A0A1F5J9S2</accession>
<dbReference type="EMBL" id="MFCX01000026">
    <property type="protein sequence ID" value="OGE25397.1"/>
    <property type="molecule type" value="Genomic_DNA"/>
</dbReference>
<dbReference type="AlphaFoldDB" id="A0A1F5J9S2"/>
<evidence type="ECO:0000313" key="2">
    <source>
        <dbReference type="Proteomes" id="UP000177042"/>
    </source>
</evidence>